<feature type="signal peptide" evidence="2">
    <location>
        <begin position="1"/>
        <end position="20"/>
    </location>
</feature>
<feature type="region of interest" description="Disordered" evidence="1">
    <location>
        <begin position="280"/>
        <end position="302"/>
    </location>
</feature>
<gene>
    <name evidence="4" type="ORF">HG15A2_11370</name>
</gene>
<feature type="compositionally biased region" description="Gly residues" evidence="1">
    <location>
        <begin position="358"/>
        <end position="372"/>
    </location>
</feature>
<feature type="region of interest" description="Disordered" evidence="1">
    <location>
        <begin position="128"/>
        <end position="189"/>
    </location>
</feature>
<feature type="domain" description="YHYH" evidence="3">
    <location>
        <begin position="92"/>
        <end position="349"/>
    </location>
</feature>
<proteinExistence type="predicted"/>
<dbReference type="InterPro" id="IPR025924">
    <property type="entry name" value="YHYH_dom"/>
</dbReference>
<dbReference type="RefSeq" id="WP_218932340.1">
    <property type="nucleotide sequence ID" value="NZ_CP036263.1"/>
</dbReference>
<feature type="region of interest" description="Disordered" evidence="1">
    <location>
        <begin position="343"/>
        <end position="380"/>
    </location>
</feature>
<organism evidence="4 5">
    <name type="scientific">Adhaeretor mobilis</name>
    <dbReference type="NCBI Taxonomy" id="1930276"/>
    <lineage>
        <taxon>Bacteria</taxon>
        <taxon>Pseudomonadati</taxon>
        <taxon>Planctomycetota</taxon>
        <taxon>Planctomycetia</taxon>
        <taxon>Pirellulales</taxon>
        <taxon>Lacipirellulaceae</taxon>
        <taxon>Adhaeretor</taxon>
    </lineage>
</organism>
<dbReference type="Pfam" id="PF14240">
    <property type="entry name" value="YHYH"/>
    <property type="match status" value="1"/>
</dbReference>
<dbReference type="AlphaFoldDB" id="A0A517MSN0"/>
<evidence type="ECO:0000256" key="2">
    <source>
        <dbReference type="SAM" id="SignalP"/>
    </source>
</evidence>
<dbReference type="EMBL" id="CP036263">
    <property type="protein sequence ID" value="QDS97869.1"/>
    <property type="molecule type" value="Genomic_DNA"/>
</dbReference>
<keyword evidence="2" id="KW-0732">Signal</keyword>
<dbReference type="KEGG" id="amob:HG15A2_11370"/>
<reference evidence="4 5" key="1">
    <citation type="submission" date="2019-02" db="EMBL/GenBank/DDBJ databases">
        <title>Deep-cultivation of Planctomycetes and their phenomic and genomic characterization uncovers novel biology.</title>
        <authorList>
            <person name="Wiegand S."/>
            <person name="Jogler M."/>
            <person name="Boedeker C."/>
            <person name="Pinto D."/>
            <person name="Vollmers J."/>
            <person name="Rivas-Marin E."/>
            <person name="Kohn T."/>
            <person name="Peeters S.H."/>
            <person name="Heuer A."/>
            <person name="Rast P."/>
            <person name="Oberbeckmann S."/>
            <person name="Bunk B."/>
            <person name="Jeske O."/>
            <person name="Meyerdierks A."/>
            <person name="Storesund J.E."/>
            <person name="Kallscheuer N."/>
            <person name="Luecker S."/>
            <person name="Lage O.M."/>
            <person name="Pohl T."/>
            <person name="Merkel B.J."/>
            <person name="Hornburger P."/>
            <person name="Mueller R.-W."/>
            <person name="Bruemmer F."/>
            <person name="Labrenz M."/>
            <person name="Spormann A.M."/>
            <person name="Op den Camp H."/>
            <person name="Overmann J."/>
            <person name="Amann R."/>
            <person name="Jetten M.S.M."/>
            <person name="Mascher T."/>
            <person name="Medema M.H."/>
            <person name="Devos D.P."/>
            <person name="Kaster A.-K."/>
            <person name="Ovreas L."/>
            <person name="Rohde M."/>
            <person name="Galperin M.Y."/>
            <person name="Jogler C."/>
        </authorList>
    </citation>
    <scope>NUCLEOTIDE SEQUENCE [LARGE SCALE GENOMIC DNA]</scope>
    <source>
        <strain evidence="4 5">HG15A2</strain>
    </source>
</reference>
<evidence type="ECO:0000313" key="5">
    <source>
        <dbReference type="Proteomes" id="UP000319852"/>
    </source>
</evidence>
<feature type="chain" id="PRO_5021921929" description="YHYH domain-containing protein" evidence="2">
    <location>
        <begin position="21"/>
        <end position="380"/>
    </location>
</feature>
<dbReference type="PROSITE" id="PS51257">
    <property type="entry name" value="PROKAR_LIPOPROTEIN"/>
    <property type="match status" value="1"/>
</dbReference>
<sequence length="380" mass="40296" precursor="true">MKRFCGFSIYLVAGLSTAMAALSACGQSGGGGPELQDQRRGPMKVVDLPDPTVSITTEGEYRVIRANGLPDHEIGQFPNKGNPNALRAQKHEYRVPLHPKVADRPTMARPEFGIALNGVIFDAGTGEFWSADGRRHGPPGGPGQRGPGQGGPGQGRRGPPLGPPGERGERRGPPGGGGPGGPDAGWNYEALGGGVPFGIDRNHAHVQPTGKYHYHGIPTGLLEALGQHSHEETPDAGHSHAHKMIQLGWALDGFPIYGPLGYADPNDLGSELVEVKPSYRLKTGQRPASPEGPGGKFDGTFDQDWEYVEDSGDLDECNGRFGATPEFPEGTYHYYITSSHPAIPRMWRGTPTQRRRGPGGPGGGPGNRRGGNGPPPRPDH</sequence>
<dbReference type="Proteomes" id="UP000319852">
    <property type="component" value="Chromosome"/>
</dbReference>
<name>A0A517MSN0_9BACT</name>
<evidence type="ECO:0000256" key="1">
    <source>
        <dbReference type="SAM" id="MobiDB-lite"/>
    </source>
</evidence>
<feature type="compositionally biased region" description="Gly residues" evidence="1">
    <location>
        <begin position="173"/>
        <end position="183"/>
    </location>
</feature>
<evidence type="ECO:0000313" key="4">
    <source>
        <dbReference type="EMBL" id="QDS97869.1"/>
    </source>
</evidence>
<protein>
    <recommendedName>
        <fullName evidence="3">YHYH domain-containing protein</fullName>
    </recommendedName>
</protein>
<feature type="compositionally biased region" description="Gly residues" evidence="1">
    <location>
        <begin position="142"/>
        <end position="156"/>
    </location>
</feature>
<keyword evidence="5" id="KW-1185">Reference proteome</keyword>
<accession>A0A517MSN0</accession>
<evidence type="ECO:0000259" key="3">
    <source>
        <dbReference type="Pfam" id="PF14240"/>
    </source>
</evidence>